<evidence type="ECO:0000313" key="2">
    <source>
        <dbReference type="Proteomes" id="UP001519641"/>
    </source>
</evidence>
<dbReference type="Proteomes" id="UP001519641">
    <property type="component" value="Unassembled WGS sequence"/>
</dbReference>
<dbReference type="CDD" id="cd07820">
    <property type="entry name" value="SRPBCC_3"/>
    <property type="match status" value="1"/>
</dbReference>
<dbReference type="EMBL" id="JAHEWS010000025">
    <property type="protein sequence ID" value="MBT1589010.1"/>
    <property type="molecule type" value="Genomic_DNA"/>
</dbReference>
<evidence type="ECO:0000313" key="1">
    <source>
        <dbReference type="EMBL" id="MBT1589010.1"/>
    </source>
</evidence>
<comment type="caution">
    <text evidence="1">The sequence shown here is derived from an EMBL/GenBank/DDBJ whole genome shotgun (WGS) entry which is preliminary data.</text>
</comment>
<name>A0ABS5VJT0_9MICO</name>
<dbReference type="Pfam" id="PF10604">
    <property type="entry name" value="Polyketide_cyc2"/>
    <property type="match status" value="1"/>
</dbReference>
<protein>
    <submittedName>
        <fullName evidence="1">SRPBCC family protein</fullName>
    </submittedName>
</protein>
<organism evidence="1 2">
    <name type="scientific">Curtobacterium aurantiacum</name>
    <dbReference type="NCBI Taxonomy" id="3236919"/>
    <lineage>
        <taxon>Bacteria</taxon>
        <taxon>Bacillati</taxon>
        <taxon>Actinomycetota</taxon>
        <taxon>Actinomycetes</taxon>
        <taxon>Micrococcales</taxon>
        <taxon>Microbacteriaceae</taxon>
        <taxon>Curtobacterium</taxon>
    </lineage>
</organism>
<sequence length="169" mass="18150">MTVSFRVVTDLPVPPERAFALSLDIGAHERSMAATDERAVAGTTTGTIGLGETVTWRARHFGIVWRMTSGITALEAPHRFVDEQVRGPFARFHHEHRFEPSAGGTRMVDTITFRAPLGPLGRAAEVLALAWYMPRLIADRNASLAAELRAELRAGSGGDQGAASSPSAS</sequence>
<dbReference type="SUPFAM" id="SSF55961">
    <property type="entry name" value="Bet v1-like"/>
    <property type="match status" value="1"/>
</dbReference>
<proteinExistence type="predicted"/>
<dbReference type="InterPro" id="IPR023393">
    <property type="entry name" value="START-like_dom_sf"/>
</dbReference>
<keyword evidence="2" id="KW-1185">Reference proteome</keyword>
<reference evidence="1 2" key="1">
    <citation type="submission" date="2021-05" db="EMBL/GenBank/DDBJ databases">
        <title>Whole genome sequence of Curtobacterium flaccumfaciens pv. flaccumfaciens strain CFBP 8819.</title>
        <authorList>
            <person name="Osdaghi E."/>
            <person name="Taghouti G."/>
            <person name="Portier P."/>
            <person name="Fazliarab A."/>
            <person name="Taghavi S.M."/>
            <person name="Briand M."/>
            <person name="Le-Saux M."/>
            <person name="Jacques M.-A."/>
        </authorList>
    </citation>
    <scope>NUCLEOTIDE SEQUENCE [LARGE SCALE GENOMIC DNA]</scope>
    <source>
        <strain evidence="1 2">CFBP 8819</strain>
    </source>
</reference>
<dbReference type="Gene3D" id="3.30.530.20">
    <property type="match status" value="1"/>
</dbReference>
<dbReference type="InterPro" id="IPR019587">
    <property type="entry name" value="Polyketide_cyclase/dehydratase"/>
</dbReference>
<gene>
    <name evidence="1" type="ORF">KK097_14435</name>
</gene>
<dbReference type="RefSeq" id="WP_214545256.1">
    <property type="nucleotide sequence ID" value="NZ_JAHEWS010000025.1"/>
</dbReference>
<accession>A0ABS5VJT0</accession>